<feature type="transmembrane region" description="Helical" evidence="6">
    <location>
        <begin position="328"/>
        <end position="355"/>
    </location>
</feature>
<dbReference type="InterPro" id="IPR050250">
    <property type="entry name" value="Macrolide_Exporter_MacB"/>
</dbReference>
<proteinExistence type="predicted"/>
<feature type="transmembrane region" description="Helical" evidence="6">
    <location>
        <begin position="749"/>
        <end position="769"/>
    </location>
</feature>
<dbReference type="PANTHER" id="PTHR30572:SF18">
    <property type="entry name" value="ABC-TYPE MACROLIDE FAMILY EXPORT SYSTEM PERMEASE COMPONENT 2"/>
    <property type="match status" value="1"/>
</dbReference>
<evidence type="ECO:0000256" key="1">
    <source>
        <dbReference type="ARBA" id="ARBA00004651"/>
    </source>
</evidence>
<keyword evidence="4 6" id="KW-1133">Transmembrane helix</keyword>
<dbReference type="PANTHER" id="PTHR30572">
    <property type="entry name" value="MEMBRANE COMPONENT OF TRANSPORTER-RELATED"/>
    <property type="match status" value="1"/>
</dbReference>
<evidence type="ECO:0000313" key="10">
    <source>
        <dbReference type="Proteomes" id="UP001302349"/>
    </source>
</evidence>
<evidence type="ECO:0000259" key="8">
    <source>
        <dbReference type="Pfam" id="PF12704"/>
    </source>
</evidence>
<keyword evidence="10" id="KW-1185">Reference proteome</keyword>
<feature type="transmembrane region" description="Helical" evidence="6">
    <location>
        <begin position="375"/>
        <end position="398"/>
    </location>
</feature>
<dbReference type="InterPro" id="IPR003838">
    <property type="entry name" value="ABC3_permease_C"/>
</dbReference>
<reference evidence="9 10" key="1">
    <citation type="journal article" date="2023" name="Microbiol. Resour. Announc.">
        <title>Complete Genome Sequence of Imperialibacter roseus strain P4T.</title>
        <authorList>
            <person name="Tizabi D.R."/>
            <person name="Bachvaroff T."/>
            <person name="Hill R.T."/>
        </authorList>
    </citation>
    <scope>NUCLEOTIDE SEQUENCE [LARGE SCALE GENOMIC DNA]</scope>
    <source>
        <strain evidence="9 10">P4T</strain>
    </source>
</reference>
<accession>A0ABZ0ISK4</accession>
<evidence type="ECO:0000256" key="5">
    <source>
        <dbReference type="ARBA" id="ARBA00023136"/>
    </source>
</evidence>
<dbReference type="Pfam" id="PF12704">
    <property type="entry name" value="MacB_PCD"/>
    <property type="match status" value="1"/>
</dbReference>
<dbReference type="Pfam" id="PF02687">
    <property type="entry name" value="FtsX"/>
    <property type="match status" value="2"/>
</dbReference>
<gene>
    <name evidence="9" type="ORF">RT717_05205</name>
</gene>
<organism evidence="9 10">
    <name type="scientific">Imperialibacter roseus</name>
    <dbReference type="NCBI Taxonomy" id="1324217"/>
    <lineage>
        <taxon>Bacteria</taxon>
        <taxon>Pseudomonadati</taxon>
        <taxon>Bacteroidota</taxon>
        <taxon>Cytophagia</taxon>
        <taxon>Cytophagales</taxon>
        <taxon>Flammeovirgaceae</taxon>
        <taxon>Imperialibacter</taxon>
    </lineage>
</organism>
<dbReference type="Proteomes" id="UP001302349">
    <property type="component" value="Chromosome"/>
</dbReference>
<keyword evidence="2" id="KW-1003">Cell membrane</keyword>
<feature type="domain" description="ABC3 transporter permease C-terminal" evidence="7">
    <location>
        <begin position="668"/>
        <end position="769"/>
    </location>
</feature>
<feature type="domain" description="ABC3 transporter permease C-terminal" evidence="7">
    <location>
        <begin position="287"/>
        <end position="403"/>
    </location>
</feature>
<feature type="transmembrane region" description="Helical" evidence="6">
    <location>
        <begin position="720"/>
        <end position="737"/>
    </location>
</feature>
<name>A0ABZ0ISK4_9BACT</name>
<feature type="transmembrane region" description="Helical" evidence="6">
    <location>
        <begin position="281"/>
        <end position="303"/>
    </location>
</feature>
<feature type="transmembrane region" description="Helical" evidence="6">
    <location>
        <begin position="21"/>
        <end position="42"/>
    </location>
</feature>
<keyword evidence="3 6" id="KW-0812">Transmembrane</keyword>
<sequence length="788" mass="88365">MLKNFLIVAIRSLGKNRLYSIINISGLSVGFTCSLLILLWVADETSFDSFHPKADRLYQVWGNAEFDGKINSWRSVPLPTYEALKDAHSGIANTTVADWGGNHLLKVGEKRMMQQGYYVGEEFLEMFEFPLLVGDAATVLDDPSSIVITTSLAKSLFGDADPMGQVIRVDDKSSLKVTGILKDIPNNSSFELEYLMPWKHREAINPWVVENKTNWGNYSFQVYVELVDASKRPEVVAGIENMLYEHGETELITKLFLHPLLKWRLYSSFENGKVTGGMSDYVRLFTAIAIFILVIACINFMNLSTARSERRAREVGIRKSLGSRKGQLIAQFLGESLFLSMLSFFIAVIISLLVLPAYNNLVEKELVIDFTSSQFWIYSIVVVFVTGILSGSYPAFYLSSFNPVRTLKGSFSVGKSGATPRKVLVIIQFAFAIMLMISTVVIFKQIELAKNRELGYKQENLITIQNNEEIAKNYYIFKEELEQSGYVESVTRSNSAITDINSNNFLGWPGKPETQRVIFTTIACEYDYAKTMGIEVLMGRDFSKEFTTDTASIVINKAALDLMGLEEPLGTPLDLWGGKRKLIGVVDNVMMGSPYDPVKPMFMILDPNWTDAITVRLKATDDLQASLAVVGDVFNKHNPAYPFEYTFVDVEFQKKFTTINMTQRLATIFSFLTIFITGLGLFGLASFTAEQRIKEIGVRKVLGASVFSLVALISKDFTKLVLIAFAVSAPMAWYLLSKYLERYTIHTSIDWWIFPLVGVVALSFALAIVSDQARRAALTNPARSLRSE</sequence>
<evidence type="ECO:0000259" key="7">
    <source>
        <dbReference type="Pfam" id="PF02687"/>
    </source>
</evidence>
<protein>
    <submittedName>
        <fullName evidence="9">ABC transporter permease</fullName>
    </submittedName>
</protein>
<feature type="domain" description="MacB-like periplasmic core" evidence="8">
    <location>
        <begin position="20"/>
        <end position="241"/>
    </location>
</feature>
<keyword evidence="5 6" id="KW-0472">Membrane</keyword>
<dbReference type="EMBL" id="CP136051">
    <property type="protein sequence ID" value="WOK08028.1"/>
    <property type="molecule type" value="Genomic_DNA"/>
</dbReference>
<feature type="transmembrane region" description="Helical" evidence="6">
    <location>
        <begin position="423"/>
        <end position="443"/>
    </location>
</feature>
<evidence type="ECO:0000256" key="6">
    <source>
        <dbReference type="SAM" id="Phobius"/>
    </source>
</evidence>
<evidence type="ECO:0000313" key="9">
    <source>
        <dbReference type="EMBL" id="WOK08028.1"/>
    </source>
</evidence>
<comment type="subcellular location">
    <subcellularLocation>
        <location evidence="1">Cell membrane</location>
        <topology evidence="1">Multi-pass membrane protein</topology>
    </subcellularLocation>
</comment>
<evidence type="ECO:0000256" key="4">
    <source>
        <dbReference type="ARBA" id="ARBA00022989"/>
    </source>
</evidence>
<feature type="transmembrane region" description="Helical" evidence="6">
    <location>
        <begin position="665"/>
        <end position="685"/>
    </location>
</feature>
<dbReference type="RefSeq" id="WP_317490675.1">
    <property type="nucleotide sequence ID" value="NZ_CP136051.1"/>
</dbReference>
<evidence type="ECO:0000256" key="3">
    <source>
        <dbReference type="ARBA" id="ARBA00022692"/>
    </source>
</evidence>
<evidence type="ECO:0000256" key="2">
    <source>
        <dbReference type="ARBA" id="ARBA00022475"/>
    </source>
</evidence>
<dbReference type="InterPro" id="IPR025857">
    <property type="entry name" value="MacB_PCD"/>
</dbReference>